<keyword evidence="4" id="KW-1003">Cell membrane</keyword>
<evidence type="ECO:0000256" key="1">
    <source>
        <dbReference type="ARBA" id="ARBA00004651"/>
    </source>
</evidence>
<dbReference type="CDD" id="cd06550">
    <property type="entry name" value="TM_ABC_iron-siderophores_like"/>
    <property type="match status" value="1"/>
</dbReference>
<evidence type="ECO:0000256" key="8">
    <source>
        <dbReference type="SAM" id="MobiDB-lite"/>
    </source>
</evidence>
<proteinExistence type="inferred from homology"/>
<dbReference type="PANTHER" id="PTHR30472:SF1">
    <property type="entry name" value="FE(3+) DICITRATE TRANSPORT SYSTEM PERMEASE PROTEIN FECC-RELATED"/>
    <property type="match status" value="1"/>
</dbReference>
<evidence type="ECO:0000256" key="6">
    <source>
        <dbReference type="ARBA" id="ARBA00022989"/>
    </source>
</evidence>
<feature type="transmembrane region" description="Helical" evidence="9">
    <location>
        <begin position="330"/>
        <end position="350"/>
    </location>
</feature>
<comment type="similarity">
    <text evidence="2">Belongs to the binding-protein-dependent transport system permease family. FecCD subfamily.</text>
</comment>
<evidence type="ECO:0000256" key="5">
    <source>
        <dbReference type="ARBA" id="ARBA00022692"/>
    </source>
</evidence>
<keyword evidence="11" id="KW-1185">Reference proteome</keyword>
<dbReference type="InterPro" id="IPR037294">
    <property type="entry name" value="ABC_BtuC-like"/>
</dbReference>
<reference evidence="11" key="1">
    <citation type="journal article" date="2019" name="Int. J. Syst. Evol. Microbiol.">
        <title>The Global Catalogue of Microorganisms (GCM) 10K type strain sequencing project: providing services to taxonomists for standard genome sequencing and annotation.</title>
        <authorList>
            <consortium name="The Broad Institute Genomics Platform"/>
            <consortium name="The Broad Institute Genome Sequencing Center for Infectious Disease"/>
            <person name="Wu L."/>
            <person name="Ma J."/>
        </authorList>
    </citation>
    <scope>NUCLEOTIDE SEQUENCE [LARGE SCALE GENOMIC DNA]</scope>
    <source>
        <strain evidence="11">JCM 17591</strain>
    </source>
</reference>
<name>A0ABP7ZUZ9_9MICO</name>
<dbReference type="InterPro" id="IPR000522">
    <property type="entry name" value="ABC_transptr_permease_BtuC"/>
</dbReference>
<gene>
    <name evidence="10" type="ORF">GCM10022287_08960</name>
</gene>
<evidence type="ECO:0000256" key="9">
    <source>
        <dbReference type="SAM" id="Phobius"/>
    </source>
</evidence>
<dbReference type="Gene3D" id="1.10.3470.10">
    <property type="entry name" value="ABC transporter involved in vitamin B12 uptake, BtuC"/>
    <property type="match status" value="1"/>
</dbReference>
<dbReference type="EMBL" id="BAABBW010000001">
    <property type="protein sequence ID" value="GAA4170683.1"/>
    <property type="molecule type" value="Genomic_DNA"/>
</dbReference>
<feature type="region of interest" description="Disordered" evidence="8">
    <location>
        <begin position="1"/>
        <end position="21"/>
    </location>
</feature>
<dbReference type="Pfam" id="PF01032">
    <property type="entry name" value="FecCD"/>
    <property type="match status" value="1"/>
</dbReference>
<dbReference type="RefSeq" id="WP_344752073.1">
    <property type="nucleotide sequence ID" value="NZ_BAABBW010000001.1"/>
</dbReference>
<organism evidence="10 11">
    <name type="scientific">Gryllotalpicola koreensis</name>
    <dbReference type="NCBI Taxonomy" id="993086"/>
    <lineage>
        <taxon>Bacteria</taxon>
        <taxon>Bacillati</taxon>
        <taxon>Actinomycetota</taxon>
        <taxon>Actinomycetes</taxon>
        <taxon>Micrococcales</taxon>
        <taxon>Microbacteriaceae</taxon>
        <taxon>Gryllotalpicola</taxon>
    </lineage>
</organism>
<comment type="caution">
    <text evidence="10">The sequence shown here is derived from an EMBL/GenBank/DDBJ whole genome shotgun (WGS) entry which is preliminary data.</text>
</comment>
<evidence type="ECO:0000256" key="3">
    <source>
        <dbReference type="ARBA" id="ARBA00022448"/>
    </source>
</evidence>
<feature type="transmembrane region" description="Helical" evidence="9">
    <location>
        <begin position="87"/>
        <end position="104"/>
    </location>
</feature>
<dbReference type="PANTHER" id="PTHR30472">
    <property type="entry name" value="FERRIC ENTEROBACTIN TRANSPORT SYSTEM PERMEASE PROTEIN"/>
    <property type="match status" value="1"/>
</dbReference>
<feature type="transmembrane region" description="Helical" evidence="9">
    <location>
        <begin position="34"/>
        <end position="58"/>
    </location>
</feature>
<evidence type="ECO:0000256" key="7">
    <source>
        <dbReference type="ARBA" id="ARBA00023136"/>
    </source>
</evidence>
<feature type="compositionally biased region" description="Basic and acidic residues" evidence="8">
    <location>
        <begin position="12"/>
        <end position="21"/>
    </location>
</feature>
<feature type="transmembrane region" description="Helical" evidence="9">
    <location>
        <begin position="143"/>
        <end position="162"/>
    </location>
</feature>
<feature type="transmembrane region" description="Helical" evidence="9">
    <location>
        <begin position="215"/>
        <end position="236"/>
    </location>
</feature>
<evidence type="ECO:0000256" key="2">
    <source>
        <dbReference type="ARBA" id="ARBA00007935"/>
    </source>
</evidence>
<dbReference type="SUPFAM" id="SSF81345">
    <property type="entry name" value="ABC transporter involved in vitamin B12 uptake, BtuC"/>
    <property type="match status" value="1"/>
</dbReference>
<accession>A0ABP7ZUZ9</accession>
<evidence type="ECO:0000313" key="10">
    <source>
        <dbReference type="EMBL" id="GAA4170683.1"/>
    </source>
</evidence>
<keyword evidence="6 9" id="KW-1133">Transmembrane helix</keyword>
<feature type="compositionally biased region" description="Polar residues" evidence="8">
    <location>
        <begin position="1"/>
        <end position="11"/>
    </location>
</feature>
<dbReference type="Proteomes" id="UP001501079">
    <property type="component" value="Unassembled WGS sequence"/>
</dbReference>
<feature type="transmembrane region" description="Helical" evidence="9">
    <location>
        <begin position="263"/>
        <end position="289"/>
    </location>
</feature>
<feature type="transmembrane region" description="Helical" evidence="9">
    <location>
        <begin position="174"/>
        <end position="195"/>
    </location>
</feature>
<evidence type="ECO:0000313" key="11">
    <source>
        <dbReference type="Proteomes" id="UP001501079"/>
    </source>
</evidence>
<keyword evidence="5 9" id="KW-0812">Transmembrane</keyword>
<keyword evidence="7 9" id="KW-0472">Membrane</keyword>
<feature type="transmembrane region" description="Helical" evidence="9">
    <location>
        <begin position="116"/>
        <end position="137"/>
    </location>
</feature>
<feature type="transmembrane region" description="Helical" evidence="9">
    <location>
        <begin position="301"/>
        <end position="318"/>
    </location>
</feature>
<evidence type="ECO:0000256" key="4">
    <source>
        <dbReference type="ARBA" id="ARBA00022475"/>
    </source>
</evidence>
<sequence length="358" mass="35752">MTESATALSERSQPRDAAVRESAARPRSLSVRAAGLLASVILLAVLVLASVAFGAKIIPLPEVAHALLHGGGSDDELVVTGLRVPRTLLGILVGAALGGAGTIIQAFTRNPLADPGILGVNAGSAFAVTLGVGLLGLTSISQYLWLALAGAAAATVAVYLVGTASRTGASPVRMTLAGVGLAAVLGGITSGITLSNPTIFQSMLSWSAGSLTGPPLSTAAAIAPFIVAGLVIGAAITRPLNALALGDDLAAALGSRARLTRTAAVIAVTMLSGAATAAAGPVGFIGLMIPHLARWITGPDQRWIFAYTVVLGPCLLLASDVLGRIAMRPAELPVGIVTAFVGAPVLILLARRTKATAL</sequence>
<protein>
    <submittedName>
        <fullName evidence="10">Iron chelate uptake ABC transporter family permease subunit</fullName>
    </submittedName>
</protein>
<keyword evidence="3" id="KW-0813">Transport</keyword>
<comment type="subcellular location">
    <subcellularLocation>
        <location evidence="1">Cell membrane</location>
        <topology evidence="1">Multi-pass membrane protein</topology>
    </subcellularLocation>
</comment>